<feature type="transmembrane region" description="Helical" evidence="2">
    <location>
        <begin position="203"/>
        <end position="224"/>
    </location>
</feature>
<proteinExistence type="predicted"/>
<name>A0A6N3HB74_EUBLI</name>
<evidence type="ECO:0000313" key="3">
    <source>
        <dbReference type="EMBL" id="VYU74164.1"/>
    </source>
</evidence>
<dbReference type="EMBL" id="CACRTR010000023">
    <property type="protein sequence ID" value="VYU74164.1"/>
    <property type="molecule type" value="Genomic_DNA"/>
</dbReference>
<evidence type="ECO:0000256" key="2">
    <source>
        <dbReference type="SAM" id="Phobius"/>
    </source>
</evidence>
<dbReference type="AlphaFoldDB" id="A0A6N3HB74"/>
<reference evidence="3" key="1">
    <citation type="submission" date="2019-11" db="EMBL/GenBank/DDBJ databases">
        <authorList>
            <person name="Feng L."/>
        </authorList>
    </citation>
    <scope>NUCLEOTIDE SEQUENCE</scope>
    <source>
        <strain evidence="3">ElimosumLFYP34</strain>
    </source>
</reference>
<evidence type="ECO:0000256" key="1">
    <source>
        <dbReference type="SAM" id="Coils"/>
    </source>
</evidence>
<accession>A0A6N3HB74</accession>
<feature type="coiled-coil region" evidence="1">
    <location>
        <begin position="108"/>
        <end position="138"/>
    </location>
</feature>
<keyword evidence="2" id="KW-1133">Transmembrane helix</keyword>
<protein>
    <submittedName>
        <fullName evidence="3">Uncharacterized protein</fullName>
    </submittedName>
</protein>
<keyword evidence="2" id="KW-0472">Membrane</keyword>
<feature type="coiled-coil region" evidence="1">
    <location>
        <begin position="163"/>
        <end position="190"/>
    </location>
</feature>
<sequence length="225" mass="26313">MEDQVSQSFSRTINIIYPIVQELKLLSDGIKDGTNKNAVEARKNFKDLFLKAYNEVLRFIEELKTYDDNFEKNQKGFEENKENNMDKSTVTDQKQSHQGFPVNQLVEIEQLNTNMEQLIQLEKEIHEEATKLNEVLKECNLNNASEDIHGLTETFQEYVKDVKTDYRTLIEDLKKNRRDMERSTEKLRDESIDMIYREGKIQFIIYGLAIGTAVSLIVGILNLFF</sequence>
<gene>
    <name evidence="3" type="ORF">ELLFYP34_01121</name>
</gene>
<keyword evidence="2" id="KW-0812">Transmembrane</keyword>
<keyword evidence="1" id="KW-0175">Coiled coil</keyword>
<organism evidence="3">
    <name type="scientific">Eubacterium limosum</name>
    <dbReference type="NCBI Taxonomy" id="1736"/>
    <lineage>
        <taxon>Bacteria</taxon>
        <taxon>Bacillati</taxon>
        <taxon>Bacillota</taxon>
        <taxon>Clostridia</taxon>
        <taxon>Eubacteriales</taxon>
        <taxon>Eubacteriaceae</taxon>
        <taxon>Eubacterium</taxon>
    </lineage>
</organism>